<proteinExistence type="predicted"/>
<dbReference type="GO" id="GO:0016020">
    <property type="term" value="C:membrane"/>
    <property type="evidence" value="ECO:0007669"/>
    <property type="project" value="UniProtKB-SubCell"/>
</dbReference>
<evidence type="ECO:0000256" key="5">
    <source>
        <dbReference type="SAM" id="Phobius"/>
    </source>
</evidence>
<dbReference type="Gene3D" id="1.20.120.550">
    <property type="entry name" value="Membrane associated eicosanoid/glutathione metabolism-like domain"/>
    <property type="match status" value="1"/>
</dbReference>
<dbReference type="InterPro" id="IPR001129">
    <property type="entry name" value="Membr-assoc_MAPEG"/>
</dbReference>
<feature type="transmembrane region" description="Helical" evidence="5">
    <location>
        <begin position="114"/>
        <end position="132"/>
    </location>
</feature>
<keyword evidence="7" id="KW-1185">Reference proteome</keyword>
<dbReference type="eggNOG" id="COG3686">
    <property type="taxonomic scope" value="Bacteria"/>
</dbReference>
<dbReference type="Proteomes" id="UP000053586">
    <property type="component" value="Unassembled WGS sequence"/>
</dbReference>
<dbReference type="SUPFAM" id="SSF161084">
    <property type="entry name" value="MAPEG domain-like"/>
    <property type="match status" value="1"/>
</dbReference>
<dbReference type="RefSeq" id="WP_006007440.1">
    <property type="nucleotide sequence ID" value="NZ_BAET01000033.1"/>
</dbReference>
<reference evidence="6 7" key="1">
    <citation type="journal article" date="2012" name="J. Bacteriol.">
        <title>Genome sequence of proteorhodopsin-containing sea ice bacterium Glaciecola punicea ACAM 611T.</title>
        <authorList>
            <person name="Qin Q.-L."/>
            <person name="Xie B.-B."/>
            <person name="Shu Y.-L."/>
            <person name="Rong J.-C."/>
            <person name="Zhao D.-L."/>
            <person name="Zhang X.-Y."/>
            <person name="Chen X.-L."/>
            <person name="Zhou B.-C."/>
            <person name="Zhanga Y.-Z."/>
        </authorList>
    </citation>
    <scope>NUCLEOTIDE SEQUENCE [LARGE SCALE GENOMIC DNA]</scope>
    <source>
        <strain evidence="6 7">ACAM 611</strain>
    </source>
</reference>
<comment type="subcellular location">
    <subcellularLocation>
        <location evidence="1">Membrane</location>
    </subcellularLocation>
</comment>
<keyword evidence="4 5" id="KW-0472">Membrane</keyword>
<feature type="transmembrane region" description="Helical" evidence="5">
    <location>
        <begin position="6"/>
        <end position="25"/>
    </location>
</feature>
<evidence type="ECO:0000313" key="7">
    <source>
        <dbReference type="Proteomes" id="UP000053586"/>
    </source>
</evidence>
<evidence type="ECO:0000313" key="6">
    <source>
        <dbReference type="EMBL" id="GAB56853.1"/>
    </source>
</evidence>
<evidence type="ECO:0008006" key="8">
    <source>
        <dbReference type="Google" id="ProtNLM"/>
    </source>
</evidence>
<accession>H5TES6</accession>
<protein>
    <recommendedName>
        <fullName evidence="8">MAPEG family protein</fullName>
    </recommendedName>
</protein>
<dbReference type="PANTHER" id="PTHR35371">
    <property type="entry name" value="INNER MEMBRANE PROTEIN"/>
    <property type="match status" value="1"/>
</dbReference>
<evidence type="ECO:0000256" key="3">
    <source>
        <dbReference type="ARBA" id="ARBA00022989"/>
    </source>
</evidence>
<reference evidence="6 7" key="2">
    <citation type="journal article" date="2017" name="Antonie Van Leeuwenhoek">
        <title>Rhizobium rhizosphaerae sp. nov., a novel species isolated from rice rhizosphere.</title>
        <authorList>
            <person name="Zhao J.J."/>
            <person name="Zhang J."/>
            <person name="Zhang R.J."/>
            <person name="Zhang C.W."/>
            <person name="Yin H.Q."/>
            <person name="Zhang X.X."/>
        </authorList>
    </citation>
    <scope>NUCLEOTIDE SEQUENCE [LARGE SCALE GENOMIC DNA]</scope>
    <source>
        <strain evidence="6 7">ACAM 611</strain>
    </source>
</reference>
<dbReference type="Pfam" id="PF01124">
    <property type="entry name" value="MAPEG"/>
    <property type="match status" value="1"/>
</dbReference>
<name>H5TES6_9ALTE</name>
<keyword evidence="2 5" id="KW-0812">Transmembrane</keyword>
<feature type="transmembrane region" description="Helical" evidence="5">
    <location>
        <begin position="81"/>
        <end position="102"/>
    </location>
</feature>
<evidence type="ECO:0000256" key="2">
    <source>
        <dbReference type="ARBA" id="ARBA00022692"/>
    </source>
</evidence>
<dbReference type="PANTHER" id="PTHR35371:SF1">
    <property type="entry name" value="BLR7753 PROTEIN"/>
    <property type="match status" value="1"/>
</dbReference>
<evidence type="ECO:0000256" key="1">
    <source>
        <dbReference type="ARBA" id="ARBA00004370"/>
    </source>
</evidence>
<keyword evidence="3 5" id="KW-1133">Transmembrane helix</keyword>
<evidence type="ECO:0000256" key="4">
    <source>
        <dbReference type="ARBA" id="ARBA00023136"/>
    </source>
</evidence>
<dbReference type="AlphaFoldDB" id="H5TES6"/>
<gene>
    <name evidence="6" type="ORF">GPUN_2739</name>
</gene>
<organism evidence="6 7">
    <name type="scientific">Glaciecola punicea ACAM 611</name>
    <dbReference type="NCBI Taxonomy" id="1121923"/>
    <lineage>
        <taxon>Bacteria</taxon>
        <taxon>Pseudomonadati</taxon>
        <taxon>Pseudomonadota</taxon>
        <taxon>Gammaproteobacteria</taxon>
        <taxon>Alteromonadales</taxon>
        <taxon>Alteromonadaceae</taxon>
        <taxon>Glaciecola</taxon>
    </lineage>
</organism>
<dbReference type="STRING" id="56804.BAE46_02550"/>
<comment type="caution">
    <text evidence="6">The sequence shown here is derived from an EMBL/GenBank/DDBJ whole genome shotgun (WGS) entry which is preliminary data.</text>
</comment>
<dbReference type="InterPro" id="IPR023352">
    <property type="entry name" value="MAPEG-like_dom_sf"/>
</dbReference>
<sequence length="135" mass="15281">MPYLTYLAFYLYLLMILIQWAVATFSKAKQPNVTPGKLDDDLSHGSFVFRAHRTFHNTLENSPLFMGSVFLAAMVSSQSTAFTLCVWVYLVARLIHMALYYAIATEKNPSPRSYFFLIGVIANVIMLVLLGFDLV</sequence>
<dbReference type="EMBL" id="BAET01000033">
    <property type="protein sequence ID" value="GAB56853.1"/>
    <property type="molecule type" value="Genomic_DNA"/>
</dbReference>
<dbReference type="OrthoDB" id="5880499at2"/>